<accession>A0A839PYC4</accession>
<dbReference type="AlphaFoldDB" id="A0A839PYC4"/>
<evidence type="ECO:0000259" key="1">
    <source>
        <dbReference type="Pfam" id="PF26035"/>
    </source>
</evidence>
<gene>
    <name evidence="3" type="ORF">FHW14_002151</name>
</gene>
<dbReference type="InterPro" id="IPR058498">
    <property type="entry name" value="DUF8185"/>
</dbReference>
<dbReference type="Pfam" id="PF26572">
    <property type="entry name" value="DUF8185"/>
    <property type="match status" value="1"/>
</dbReference>
<dbReference type="RefSeq" id="WP_253354444.1">
    <property type="nucleotide sequence ID" value="NZ_JACHVT010000004.1"/>
</dbReference>
<organism evidence="3 4">
    <name type="scientific">Terracoccus luteus</name>
    <dbReference type="NCBI Taxonomy" id="53356"/>
    <lineage>
        <taxon>Bacteria</taxon>
        <taxon>Bacillati</taxon>
        <taxon>Actinomycetota</taxon>
        <taxon>Actinomycetes</taxon>
        <taxon>Micrococcales</taxon>
        <taxon>Intrasporangiaceae</taxon>
        <taxon>Terracoccus</taxon>
    </lineage>
</organism>
<name>A0A839PYC4_9MICO</name>
<evidence type="ECO:0000259" key="2">
    <source>
        <dbReference type="Pfam" id="PF26572"/>
    </source>
</evidence>
<dbReference type="InterPro" id="IPR058323">
    <property type="entry name" value="DUF8010"/>
</dbReference>
<protein>
    <submittedName>
        <fullName evidence="3">Uncharacterized protein</fullName>
    </submittedName>
</protein>
<reference evidence="3 4" key="1">
    <citation type="submission" date="2020-08" db="EMBL/GenBank/DDBJ databases">
        <title>Genomic Encyclopedia of Type Strains, Phase IV (KMG-V): Genome sequencing to study the core and pangenomes of soil and plant-associated prokaryotes.</title>
        <authorList>
            <person name="Whitman W."/>
        </authorList>
    </citation>
    <scope>NUCLEOTIDE SEQUENCE [LARGE SCALE GENOMIC DNA]</scope>
    <source>
        <strain evidence="3 4">B3ACCR2</strain>
    </source>
</reference>
<dbReference type="Proteomes" id="UP000590811">
    <property type="component" value="Unassembled WGS sequence"/>
</dbReference>
<comment type="caution">
    <text evidence="3">The sequence shown here is derived from an EMBL/GenBank/DDBJ whole genome shotgun (WGS) entry which is preliminary data.</text>
</comment>
<evidence type="ECO:0000313" key="4">
    <source>
        <dbReference type="Proteomes" id="UP000590811"/>
    </source>
</evidence>
<sequence>MRPSAVGAGDDPVTTLTFAQPRGLADLATFVARARRVQPDGALRLQTVGSLLVVTVAVLEGQGLLGEGTVLGLRAVPLADAGGHAGADATSGDGELDVTVGFASVADRLARDEAGGGFSVPPVTVSVAWAGLAPPRGGWEPVGQLSGQEVDDIARQGIAEVAQGTPPGAGSQAVETLRRRVWGVMSETVPPVRRGLAFGAHVLGFVEAGGAASVSTHGRWTRLSTPRGHVLVR</sequence>
<dbReference type="EMBL" id="JACHVT010000004">
    <property type="protein sequence ID" value="MBB2986986.1"/>
    <property type="molecule type" value="Genomic_DNA"/>
</dbReference>
<proteinExistence type="predicted"/>
<evidence type="ECO:0000313" key="3">
    <source>
        <dbReference type="EMBL" id="MBB2986986.1"/>
    </source>
</evidence>
<feature type="domain" description="DUF8185" evidence="2">
    <location>
        <begin position="134"/>
        <end position="233"/>
    </location>
</feature>
<feature type="domain" description="DUF8010" evidence="1">
    <location>
        <begin position="14"/>
        <end position="131"/>
    </location>
</feature>
<dbReference type="Pfam" id="PF26035">
    <property type="entry name" value="DUF8010"/>
    <property type="match status" value="1"/>
</dbReference>